<feature type="domain" description="EGF-like" evidence="1">
    <location>
        <begin position="254"/>
        <end position="287"/>
    </location>
</feature>
<organism evidence="2">
    <name type="scientific">Haemonchus placei</name>
    <name type="common">Barber's pole worm</name>
    <dbReference type="NCBI Taxonomy" id="6290"/>
    <lineage>
        <taxon>Eukaryota</taxon>
        <taxon>Metazoa</taxon>
        <taxon>Ecdysozoa</taxon>
        <taxon>Nematoda</taxon>
        <taxon>Chromadorea</taxon>
        <taxon>Rhabditida</taxon>
        <taxon>Rhabditina</taxon>
        <taxon>Rhabditomorpha</taxon>
        <taxon>Strongyloidea</taxon>
        <taxon>Trichostrongylidae</taxon>
        <taxon>Haemonchus</taxon>
    </lineage>
</organism>
<feature type="domain" description="EGF-like" evidence="1">
    <location>
        <begin position="95"/>
        <end position="128"/>
    </location>
</feature>
<dbReference type="InterPro" id="IPR000742">
    <property type="entry name" value="EGF"/>
</dbReference>
<name>A0A0N4X539_HAEPC</name>
<dbReference type="Pfam" id="PF01683">
    <property type="entry name" value="EB"/>
    <property type="match status" value="2"/>
</dbReference>
<feature type="domain" description="EGF-like" evidence="1">
    <location>
        <begin position="338"/>
        <end position="385"/>
    </location>
</feature>
<dbReference type="AlphaFoldDB" id="A0A0N4X539"/>
<protein>
    <submittedName>
        <fullName evidence="2">EB domain-containing protein</fullName>
    </submittedName>
</protein>
<feature type="domain" description="EGF-like" evidence="1">
    <location>
        <begin position="177"/>
        <end position="209"/>
    </location>
</feature>
<evidence type="ECO:0000259" key="1">
    <source>
        <dbReference type="SMART" id="SM00181"/>
    </source>
</evidence>
<dbReference type="InterPro" id="IPR006149">
    <property type="entry name" value="EB_dom"/>
</dbReference>
<dbReference type="InterPro" id="IPR052740">
    <property type="entry name" value="CE4"/>
</dbReference>
<dbReference type="WBParaSite" id="HPLM_0001948101-mRNA-1">
    <property type="protein sequence ID" value="HPLM_0001948101-mRNA-1"/>
    <property type="gene ID" value="HPLM_0001948101"/>
</dbReference>
<evidence type="ECO:0000313" key="2">
    <source>
        <dbReference type="WBParaSite" id="HPLM_0001948101-mRNA-1"/>
    </source>
</evidence>
<proteinExistence type="predicted"/>
<dbReference type="PANTHER" id="PTHR45985:SF11">
    <property type="entry name" value="EGF-LIKE DOMAIN-CONTAINING PROTEIN"/>
    <property type="match status" value="1"/>
</dbReference>
<accession>A0A0N4X539</accession>
<reference evidence="2" key="1">
    <citation type="submission" date="2017-02" db="UniProtKB">
        <authorList>
            <consortium name="WormBaseParasite"/>
        </authorList>
    </citation>
    <scope>IDENTIFICATION</scope>
</reference>
<sequence length="511" mass="55265">LSISFNTFRIENKKTQGILRCSSSKVLSVLHLARLRFISVIYPGQVGCRHDLQCAAAHTGASCFNEKCVCLDGSNIVDETCGSGSEPATSPPGGPCTNARKCINGSVCREGWCICPDPTMIVQRGVCIQPGPRPALPTSVCLSCCPCRSVYPFIRPAYVNPLNGNGKGLTKVVDGARCPFDSCAGGATCVDGVCLCPSGTQPSPQGRCEPTAAMTAPSTSSVTCTLLSSPTITHTSRHHPIHHHHLLPPLETDECAAIGLYCRSNTVCRNLSCQCPDGHVLRNDGCVPSRRKKVRGTARRSPTYARPGQKCANGEICVAGSYFQVCTCSNNSILKGDECVPQHFKRTAIPGESCDENTICTQESSCQSGQCRCQHGFIVVSGKCVALPMPTTLAMKKLVKANPLDSCDNGEQCEGGSRFANFLFNFLSFYLRNKTTSPRFSTFASSCRYRPAYPLNDGSIFCLPALLFRLDLIIFPVFPCFREELAYNGVFIRKIMFHKGQPIPPKHPPTI</sequence>
<dbReference type="PANTHER" id="PTHR45985">
    <property type="match status" value="1"/>
</dbReference>
<dbReference type="SMART" id="SM00181">
    <property type="entry name" value="EGF"/>
    <property type="match status" value="4"/>
</dbReference>